<evidence type="ECO:0000259" key="2">
    <source>
        <dbReference type="Pfam" id="PF10021"/>
    </source>
</evidence>
<dbReference type="SUPFAM" id="SSF101478">
    <property type="entry name" value="ADP-ribosylglycohydrolase"/>
    <property type="match status" value="1"/>
</dbReference>
<dbReference type="Pfam" id="PF03747">
    <property type="entry name" value="ADP_ribosyl_GH"/>
    <property type="match status" value="1"/>
</dbReference>
<protein>
    <submittedName>
        <fullName evidence="3">TIGR02452 family protein</fullName>
    </submittedName>
</protein>
<dbReference type="Gene3D" id="3.40.220.10">
    <property type="entry name" value="Leucine Aminopeptidase, subunit E, domain 1"/>
    <property type="match status" value="1"/>
</dbReference>
<feature type="binding site" evidence="1">
    <location>
        <position position="623"/>
    </location>
    <ligand>
        <name>Mg(2+)</name>
        <dbReference type="ChEBI" id="CHEBI:18420"/>
        <label>1</label>
    </ligand>
</feature>
<dbReference type="Proteomes" id="UP000823927">
    <property type="component" value="Unassembled WGS sequence"/>
</dbReference>
<evidence type="ECO:0000313" key="4">
    <source>
        <dbReference type="Proteomes" id="UP000823927"/>
    </source>
</evidence>
<name>A0A9D1F2G9_9FIRM</name>
<organism evidence="3 4">
    <name type="scientific">Candidatus Scybalocola faecigallinarum</name>
    <dbReference type="NCBI Taxonomy" id="2840941"/>
    <lineage>
        <taxon>Bacteria</taxon>
        <taxon>Bacillati</taxon>
        <taxon>Bacillota</taxon>
        <taxon>Clostridia</taxon>
        <taxon>Lachnospirales</taxon>
        <taxon>Lachnospiraceae</taxon>
        <taxon>Lachnospiraceae incertae sedis</taxon>
        <taxon>Candidatus Scybalocola (ex Gilroy et al. 2021)</taxon>
    </lineage>
</organism>
<dbReference type="PANTHER" id="PTHR35596:SF1">
    <property type="entry name" value="MICROBIAL-TYPE PARG CATALYTIC DOMAIN-CONTAINING PROTEIN"/>
    <property type="match status" value="1"/>
</dbReference>
<evidence type="ECO:0000313" key="3">
    <source>
        <dbReference type="EMBL" id="HIS46294.1"/>
    </source>
</evidence>
<dbReference type="SUPFAM" id="SSF52949">
    <property type="entry name" value="Macro domain-like"/>
    <property type="match status" value="1"/>
</dbReference>
<dbReference type="NCBIfam" id="TIGR02452">
    <property type="entry name" value="TIGR02452 family protein"/>
    <property type="match status" value="1"/>
</dbReference>
<keyword evidence="1" id="KW-0479">Metal-binding</keyword>
<dbReference type="Pfam" id="PF10021">
    <property type="entry name" value="PARG_cat_microb"/>
    <property type="match status" value="1"/>
</dbReference>
<feature type="binding site" evidence="1">
    <location>
        <position position="625"/>
    </location>
    <ligand>
        <name>Mg(2+)</name>
        <dbReference type="ChEBI" id="CHEBI:18420"/>
        <label>1</label>
    </ligand>
</feature>
<gene>
    <name evidence="3" type="ORF">IAB46_01835</name>
</gene>
<dbReference type="InterPro" id="IPR019261">
    <property type="entry name" value="PARG_cat_microbial"/>
</dbReference>
<accession>A0A9D1F2G9</accession>
<dbReference type="Gene3D" id="1.10.4080.10">
    <property type="entry name" value="ADP-ribosylation/Crystallin J1"/>
    <property type="match status" value="1"/>
</dbReference>
<dbReference type="PANTHER" id="PTHR35596">
    <property type="entry name" value="DUF2263 DOMAIN-CONTAINING PROTEIN"/>
    <property type="match status" value="1"/>
</dbReference>
<evidence type="ECO:0000256" key="1">
    <source>
        <dbReference type="PIRSR" id="PIRSR605502-1"/>
    </source>
</evidence>
<dbReference type="InterPro" id="IPR012664">
    <property type="entry name" value="CHP02452"/>
</dbReference>
<dbReference type="InterPro" id="IPR043472">
    <property type="entry name" value="Macro_dom-like"/>
</dbReference>
<feature type="binding site" evidence="1">
    <location>
        <position position="374"/>
    </location>
    <ligand>
        <name>Mg(2+)</name>
        <dbReference type="ChEBI" id="CHEBI:18420"/>
        <label>1</label>
    </ligand>
</feature>
<sequence>MKQHPNLYQRQRNNIALLTETLSIASQGKYFVNGKEIPLKYDQKRLSDAIVIAPAQVQKNRDQITEMITLPANAAPGPFTIETTGEDTFTAARRLSRQGQPSSHKQKVLVLNFANPVHPGGGVRRGARAQEEDLCRQSTLLLSLESSQASFYYALHRKHNDFLASDTMILSPNVEIIRNANGQLLPDGTTDVAVLTCAAPVARHCGFAPTDERLQRILYRRISGILSTAIVYGYRYLVLGAWGCGAFGNDANIVAQLFARAFREIEQNYIHGNTPFGHVCFAVLDRTPDQYNLKSFRHYFHQTASACTSRPDEARQGQSRRTNQIRGCLIGGAAGDALGYPVEFISRSQILNRYGSSGITQYEYDPQQGTAIISDDTQMTLFTAEGLIRSRSKNQAGGADGHNSLCSSIYQAYKDWLFTQTGSMDAKTLKDHDSRLLQVPQLWAWRAPGNTCLDALRQETLGTPEQPINNSKGCGGVMRVAPIALYFDPSVPVEDVDRLGAAAAAITHGHPLGYIPAAALVHMIRRIVFGGCTLGNTLEAITAEMRKTMWDLYPANPYIQRFFQLVDKAVEFSKNTLPDHVNIAALGGGWVAEETFAIALYCCLKYQNDFSKALIVSVNHGGDSDSTGAVTGNILGARIGYEAIPKQWKDRLELEQLIVEMGDRLGEAE</sequence>
<reference evidence="3" key="2">
    <citation type="journal article" date="2021" name="PeerJ">
        <title>Extensive microbial diversity within the chicken gut microbiome revealed by metagenomics and culture.</title>
        <authorList>
            <person name="Gilroy R."/>
            <person name="Ravi A."/>
            <person name="Getino M."/>
            <person name="Pursley I."/>
            <person name="Horton D.L."/>
            <person name="Alikhan N.F."/>
            <person name="Baker D."/>
            <person name="Gharbi K."/>
            <person name="Hall N."/>
            <person name="Watson M."/>
            <person name="Adriaenssens E.M."/>
            <person name="Foster-Nyarko E."/>
            <person name="Jarju S."/>
            <person name="Secka A."/>
            <person name="Antonio M."/>
            <person name="Oren A."/>
            <person name="Chaudhuri R.R."/>
            <person name="La Ragione R."/>
            <person name="Hildebrand F."/>
            <person name="Pallen M.J."/>
        </authorList>
    </citation>
    <scope>NUCLEOTIDE SEQUENCE</scope>
    <source>
        <strain evidence="3">CHK178-757</strain>
    </source>
</reference>
<comment type="cofactor">
    <cofactor evidence="1">
        <name>Mg(2+)</name>
        <dbReference type="ChEBI" id="CHEBI:18420"/>
    </cofactor>
    <text evidence="1">Binds 2 magnesium ions per subunit.</text>
</comment>
<keyword evidence="1" id="KW-0460">Magnesium</keyword>
<comment type="caution">
    <text evidence="3">The sequence shown here is derived from an EMBL/GenBank/DDBJ whole genome shotgun (WGS) entry which is preliminary data.</text>
</comment>
<dbReference type="InterPro" id="IPR036705">
    <property type="entry name" value="Ribosyl_crysJ1_sf"/>
</dbReference>
<feature type="binding site" evidence="1">
    <location>
        <position position="376"/>
    </location>
    <ligand>
        <name>Mg(2+)</name>
        <dbReference type="ChEBI" id="CHEBI:18420"/>
        <label>1</label>
    </ligand>
</feature>
<dbReference type="GO" id="GO:0046872">
    <property type="term" value="F:metal ion binding"/>
    <property type="evidence" value="ECO:0007669"/>
    <property type="project" value="UniProtKB-KW"/>
</dbReference>
<reference evidence="3" key="1">
    <citation type="submission" date="2020-10" db="EMBL/GenBank/DDBJ databases">
        <authorList>
            <person name="Gilroy R."/>
        </authorList>
    </citation>
    <scope>NUCLEOTIDE SEQUENCE</scope>
    <source>
        <strain evidence="3">CHK178-757</strain>
    </source>
</reference>
<feature type="domain" description="Microbial-type PARG catalytic" evidence="2">
    <location>
        <begin position="20"/>
        <end position="179"/>
    </location>
</feature>
<feature type="binding site" evidence="1">
    <location>
        <position position="626"/>
    </location>
    <ligand>
        <name>Mg(2+)</name>
        <dbReference type="ChEBI" id="CHEBI:18420"/>
        <label>1</label>
    </ligand>
</feature>
<dbReference type="AlphaFoldDB" id="A0A9D1F2G9"/>
<proteinExistence type="predicted"/>
<dbReference type="InterPro" id="IPR005502">
    <property type="entry name" value="Ribosyl_crysJ1"/>
</dbReference>
<feature type="binding site" evidence="1">
    <location>
        <position position="375"/>
    </location>
    <ligand>
        <name>Mg(2+)</name>
        <dbReference type="ChEBI" id="CHEBI:18420"/>
        <label>1</label>
    </ligand>
</feature>
<dbReference type="EMBL" id="DVIT01000007">
    <property type="protein sequence ID" value="HIS46294.1"/>
    <property type="molecule type" value="Genomic_DNA"/>
</dbReference>